<proteinExistence type="predicted"/>
<comment type="caution">
    <text evidence="1">The sequence shown here is derived from an EMBL/GenBank/DDBJ whole genome shotgun (WGS) entry which is preliminary data.</text>
</comment>
<dbReference type="EMBL" id="BMMX01000013">
    <property type="protein sequence ID" value="GGK95798.1"/>
    <property type="molecule type" value="Genomic_DNA"/>
</dbReference>
<dbReference type="AlphaFoldDB" id="A0A8J3C1I2"/>
<accession>A0A8J3C1I2</accession>
<organism evidence="1 2">
    <name type="scientific">Mangrovihabitans endophyticus</name>
    <dbReference type="NCBI Taxonomy" id="1751298"/>
    <lineage>
        <taxon>Bacteria</taxon>
        <taxon>Bacillati</taxon>
        <taxon>Actinomycetota</taxon>
        <taxon>Actinomycetes</taxon>
        <taxon>Micromonosporales</taxon>
        <taxon>Micromonosporaceae</taxon>
        <taxon>Mangrovihabitans</taxon>
    </lineage>
</organism>
<evidence type="ECO:0000313" key="1">
    <source>
        <dbReference type="EMBL" id="GGK95798.1"/>
    </source>
</evidence>
<reference evidence="1" key="2">
    <citation type="submission" date="2020-09" db="EMBL/GenBank/DDBJ databases">
        <authorList>
            <person name="Sun Q."/>
            <person name="Zhou Y."/>
        </authorList>
    </citation>
    <scope>NUCLEOTIDE SEQUENCE</scope>
    <source>
        <strain evidence="1">CGMCC 4.7299</strain>
    </source>
</reference>
<protein>
    <submittedName>
        <fullName evidence="1">Uncharacterized protein</fullName>
    </submittedName>
</protein>
<gene>
    <name evidence="1" type="ORF">GCM10012284_32440</name>
</gene>
<evidence type="ECO:0000313" key="2">
    <source>
        <dbReference type="Proteomes" id="UP000656042"/>
    </source>
</evidence>
<reference evidence="1" key="1">
    <citation type="journal article" date="2014" name="Int. J. Syst. Evol. Microbiol.">
        <title>Complete genome sequence of Corynebacterium casei LMG S-19264T (=DSM 44701T), isolated from a smear-ripened cheese.</title>
        <authorList>
            <consortium name="US DOE Joint Genome Institute (JGI-PGF)"/>
            <person name="Walter F."/>
            <person name="Albersmeier A."/>
            <person name="Kalinowski J."/>
            <person name="Ruckert C."/>
        </authorList>
    </citation>
    <scope>NUCLEOTIDE SEQUENCE</scope>
    <source>
        <strain evidence="1">CGMCC 4.7299</strain>
    </source>
</reference>
<sequence>MAAITGPAKPAPVATDQAIAAAAPVTTTVRAVSAGAPVTTDWIALRSRRNRLPFCAHDSQPTLAFTDLMGGNIRRCAAHAAPAITTTHTKAAGSFSTACGTVEFAAAATHMTLSLLVPEWAGGLARPGGRAGD</sequence>
<name>A0A8J3C1I2_9ACTN</name>
<dbReference type="Proteomes" id="UP000656042">
    <property type="component" value="Unassembled WGS sequence"/>
</dbReference>
<keyword evidence="2" id="KW-1185">Reference proteome</keyword>